<proteinExistence type="predicted"/>
<sequence length="270" mass="27808">MLSGQVISAVCPGAESFAGMYRECAGAEEWRLAVREQVAAGADVVKVMVTGALTVPGEDINPSQVSVDELSAVVDEARLLGVPVAAHAEGADGVRVAVAAGVDSIEHGEMAHTIPDALEQMAERGIVLVPTLCVFDAVESAFGERFPPWVRERAKRLGEAARLTVSAARAAGVTIAAGADAPPHGLNARELILLVDAGLSAREAIMAATSVAAEVCRIADEVGTLTVGKHADLIVVEGDPLEDIAVLSDPRRLRHVLKGGDLVHPAGGTA</sequence>
<dbReference type="Gene3D" id="3.20.20.140">
    <property type="entry name" value="Metal-dependent hydrolases"/>
    <property type="match status" value="1"/>
</dbReference>
<dbReference type="PANTHER" id="PTHR43135:SF3">
    <property type="entry name" value="ALPHA-D-RIBOSE 1-METHYLPHOSPHONATE 5-TRIPHOSPHATE DIPHOSPHATASE"/>
    <property type="match status" value="1"/>
</dbReference>
<feature type="domain" description="Amidohydrolase-related" evidence="1">
    <location>
        <begin position="25"/>
        <end position="263"/>
    </location>
</feature>
<accession>A0A6J7KA69</accession>
<dbReference type="EMBL" id="CAFBNF010000186">
    <property type="protein sequence ID" value="CAB4952978.1"/>
    <property type="molecule type" value="Genomic_DNA"/>
</dbReference>
<reference evidence="2" key="1">
    <citation type="submission" date="2020-05" db="EMBL/GenBank/DDBJ databases">
        <authorList>
            <person name="Chiriac C."/>
            <person name="Salcher M."/>
            <person name="Ghai R."/>
            <person name="Kavagutti S V."/>
        </authorList>
    </citation>
    <scope>NUCLEOTIDE SEQUENCE</scope>
</reference>
<evidence type="ECO:0000259" key="1">
    <source>
        <dbReference type="Pfam" id="PF01979"/>
    </source>
</evidence>
<dbReference type="AlphaFoldDB" id="A0A6J7KA69"/>
<protein>
    <submittedName>
        <fullName evidence="2">Unannotated protein</fullName>
    </submittedName>
</protein>
<dbReference type="Pfam" id="PF01979">
    <property type="entry name" value="Amidohydro_1"/>
    <property type="match status" value="1"/>
</dbReference>
<dbReference type="SUPFAM" id="SSF51338">
    <property type="entry name" value="Composite domain of metallo-dependent hydrolases"/>
    <property type="match status" value="1"/>
</dbReference>
<dbReference type="SUPFAM" id="SSF51556">
    <property type="entry name" value="Metallo-dependent hydrolases"/>
    <property type="match status" value="1"/>
</dbReference>
<dbReference type="InterPro" id="IPR051781">
    <property type="entry name" value="Metallo-dep_Hydrolase"/>
</dbReference>
<organism evidence="2">
    <name type="scientific">freshwater metagenome</name>
    <dbReference type="NCBI Taxonomy" id="449393"/>
    <lineage>
        <taxon>unclassified sequences</taxon>
        <taxon>metagenomes</taxon>
        <taxon>ecological metagenomes</taxon>
    </lineage>
</organism>
<dbReference type="PANTHER" id="PTHR43135">
    <property type="entry name" value="ALPHA-D-RIBOSE 1-METHYLPHOSPHONATE 5-TRIPHOSPHATE DIPHOSPHATASE"/>
    <property type="match status" value="1"/>
</dbReference>
<gene>
    <name evidence="2" type="ORF">UFOPK3773_01517</name>
</gene>
<name>A0A6J7KA69_9ZZZZ</name>
<dbReference type="InterPro" id="IPR011059">
    <property type="entry name" value="Metal-dep_hydrolase_composite"/>
</dbReference>
<dbReference type="GO" id="GO:0016810">
    <property type="term" value="F:hydrolase activity, acting on carbon-nitrogen (but not peptide) bonds"/>
    <property type="evidence" value="ECO:0007669"/>
    <property type="project" value="InterPro"/>
</dbReference>
<evidence type="ECO:0000313" key="2">
    <source>
        <dbReference type="EMBL" id="CAB4952978.1"/>
    </source>
</evidence>
<dbReference type="InterPro" id="IPR006680">
    <property type="entry name" value="Amidohydro-rel"/>
</dbReference>
<dbReference type="InterPro" id="IPR032466">
    <property type="entry name" value="Metal_Hydrolase"/>
</dbReference>